<feature type="region of interest" description="Disordered" evidence="1">
    <location>
        <begin position="87"/>
        <end position="119"/>
    </location>
</feature>
<evidence type="ECO:0000256" key="2">
    <source>
        <dbReference type="SAM" id="SignalP"/>
    </source>
</evidence>
<protein>
    <submittedName>
        <fullName evidence="3">G-protein coupled receptor 12-like</fullName>
    </submittedName>
</protein>
<feature type="compositionally biased region" description="Low complexity" evidence="1">
    <location>
        <begin position="24"/>
        <end position="43"/>
    </location>
</feature>
<feature type="compositionally biased region" description="Basic residues" evidence="1">
    <location>
        <begin position="104"/>
        <end position="118"/>
    </location>
</feature>
<evidence type="ECO:0000256" key="1">
    <source>
        <dbReference type="SAM" id="MobiDB-lite"/>
    </source>
</evidence>
<gene>
    <name evidence="3" type="primary">LOC103825527</name>
</gene>
<keyword evidence="4" id="KW-1185">Reference proteome</keyword>
<keyword evidence="2" id="KW-0732">Signal</keyword>
<evidence type="ECO:0000313" key="4">
    <source>
        <dbReference type="Proteomes" id="UP000694409"/>
    </source>
</evidence>
<sequence>MWLLCLGVGLLPLLATPRCTPTRWRCPPPATRSSTPSFTPSETRTSRSRSGWPAAGASLPPRSQRRSLALLLLLFFPSVVIVSCREESPPRSAHLVPWKDGQKGKRKEKKNQKRKGKRESRMIMVSFRNVIFLHILFFI</sequence>
<feature type="region of interest" description="Disordered" evidence="1">
    <location>
        <begin position="24"/>
        <end position="61"/>
    </location>
</feature>
<proteinExistence type="predicted"/>
<evidence type="ECO:0000313" key="3">
    <source>
        <dbReference type="Ensembl" id="ENSSCAP00000002685.1"/>
    </source>
</evidence>
<accession>A0A8C9MFI1</accession>
<reference evidence="3" key="2">
    <citation type="submission" date="2025-09" db="UniProtKB">
        <authorList>
            <consortium name="Ensembl"/>
        </authorList>
    </citation>
    <scope>IDENTIFICATION</scope>
</reference>
<organism evidence="3 4">
    <name type="scientific">Serinus canaria</name>
    <name type="common">Island canary</name>
    <name type="synonym">Fringilla canaria</name>
    <dbReference type="NCBI Taxonomy" id="9135"/>
    <lineage>
        <taxon>Eukaryota</taxon>
        <taxon>Metazoa</taxon>
        <taxon>Chordata</taxon>
        <taxon>Craniata</taxon>
        <taxon>Vertebrata</taxon>
        <taxon>Euteleostomi</taxon>
        <taxon>Archelosauria</taxon>
        <taxon>Archosauria</taxon>
        <taxon>Dinosauria</taxon>
        <taxon>Saurischia</taxon>
        <taxon>Theropoda</taxon>
        <taxon>Coelurosauria</taxon>
        <taxon>Aves</taxon>
        <taxon>Neognathae</taxon>
        <taxon>Neoaves</taxon>
        <taxon>Telluraves</taxon>
        <taxon>Australaves</taxon>
        <taxon>Passeriformes</taxon>
        <taxon>Passeroidea</taxon>
        <taxon>Fringillidae</taxon>
        <taxon>Carduelinae</taxon>
        <taxon>Serinus</taxon>
    </lineage>
</organism>
<feature type="chain" id="PRO_5034140755" evidence="2">
    <location>
        <begin position="16"/>
        <end position="139"/>
    </location>
</feature>
<name>A0A8C9MFI1_SERCA</name>
<dbReference type="Ensembl" id="ENSSCAT00000003175.1">
    <property type="protein sequence ID" value="ENSSCAP00000002685.1"/>
    <property type="gene ID" value="ENSSCAG00000002334.1"/>
</dbReference>
<feature type="signal peptide" evidence="2">
    <location>
        <begin position="1"/>
        <end position="15"/>
    </location>
</feature>
<dbReference type="AlphaFoldDB" id="A0A8C9MFI1"/>
<reference evidence="3" key="1">
    <citation type="submission" date="2025-08" db="UniProtKB">
        <authorList>
            <consortium name="Ensembl"/>
        </authorList>
    </citation>
    <scope>IDENTIFICATION</scope>
</reference>
<dbReference type="Proteomes" id="UP000694409">
    <property type="component" value="Unassembled WGS sequence"/>
</dbReference>